<dbReference type="GO" id="GO:0009097">
    <property type="term" value="P:isoleucine biosynthetic process"/>
    <property type="evidence" value="ECO:0007669"/>
    <property type="project" value="TreeGrafter"/>
</dbReference>
<name>A0A932I3M0_UNCTE</name>
<gene>
    <name evidence="7" type="ORF">HYZ11_16140</name>
</gene>
<proteinExistence type="inferred from homology"/>
<evidence type="ECO:0000259" key="5">
    <source>
        <dbReference type="Pfam" id="PF02775"/>
    </source>
</evidence>
<dbReference type="GO" id="GO:0003984">
    <property type="term" value="F:acetolactate synthase activity"/>
    <property type="evidence" value="ECO:0007669"/>
    <property type="project" value="TreeGrafter"/>
</dbReference>
<dbReference type="Proteomes" id="UP000782312">
    <property type="component" value="Unassembled WGS sequence"/>
</dbReference>
<evidence type="ECO:0000256" key="1">
    <source>
        <dbReference type="ARBA" id="ARBA00007812"/>
    </source>
</evidence>
<dbReference type="CDD" id="cd07035">
    <property type="entry name" value="TPP_PYR_POX_like"/>
    <property type="match status" value="1"/>
</dbReference>
<feature type="domain" description="Thiamine pyrophosphate enzyme N-terminal TPP-binding" evidence="6">
    <location>
        <begin position="4"/>
        <end position="115"/>
    </location>
</feature>
<feature type="domain" description="Thiamine pyrophosphate enzyme TPP-binding" evidence="5">
    <location>
        <begin position="392"/>
        <end position="535"/>
    </location>
</feature>
<evidence type="ECO:0000256" key="3">
    <source>
        <dbReference type="RuleBase" id="RU362132"/>
    </source>
</evidence>
<evidence type="ECO:0000313" key="7">
    <source>
        <dbReference type="EMBL" id="MBI3129137.1"/>
    </source>
</evidence>
<protein>
    <submittedName>
        <fullName evidence="7">Thiamine pyrophosphate-binding protein</fullName>
    </submittedName>
</protein>
<evidence type="ECO:0000259" key="6">
    <source>
        <dbReference type="Pfam" id="PF02776"/>
    </source>
</evidence>
<dbReference type="InterPro" id="IPR045229">
    <property type="entry name" value="TPP_enz"/>
</dbReference>
<evidence type="ECO:0000259" key="4">
    <source>
        <dbReference type="Pfam" id="PF00205"/>
    </source>
</evidence>
<dbReference type="GO" id="GO:0000287">
    <property type="term" value="F:magnesium ion binding"/>
    <property type="evidence" value="ECO:0007669"/>
    <property type="project" value="InterPro"/>
</dbReference>
<dbReference type="InterPro" id="IPR012001">
    <property type="entry name" value="Thiamin_PyroP_enz_TPP-bd_dom"/>
</dbReference>
<dbReference type="InterPro" id="IPR011766">
    <property type="entry name" value="TPP_enzyme_TPP-bd"/>
</dbReference>
<dbReference type="Pfam" id="PF00205">
    <property type="entry name" value="TPP_enzyme_M"/>
    <property type="match status" value="1"/>
</dbReference>
<dbReference type="Gene3D" id="3.40.50.1220">
    <property type="entry name" value="TPP-binding domain"/>
    <property type="match status" value="1"/>
</dbReference>
<dbReference type="InterPro" id="IPR012000">
    <property type="entry name" value="Thiamin_PyroP_enz_cen_dom"/>
</dbReference>
<dbReference type="EMBL" id="JACPUR010000038">
    <property type="protein sequence ID" value="MBI3129137.1"/>
    <property type="molecule type" value="Genomic_DNA"/>
</dbReference>
<dbReference type="GO" id="GO:0005948">
    <property type="term" value="C:acetolactate synthase complex"/>
    <property type="evidence" value="ECO:0007669"/>
    <property type="project" value="TreeGrafter"/>
</dbReference>
<dbReference type="SUPFAM" id="SSF52518">
    <property type="entry name" value="Thiamin diphosphate-binding fold (THDP-binding)"/>
    <property type="match status" value="2"/>
</dbReference>
<dbReference type="CDD" id="cd00568">
    <property type="entry name" value="TPP_enzymes"/>
    <property type="match status" value="1"/>
</dbReference>
<dbReference type="AlphaFoldDB" id="A0A932I3M0"/>
<dbReference type="PANTHER" id="PTHR18968">
    <property type="entry name" value="THIAMINE PYROPHOSPHATE ENZYMES"/>
    <property type="match status" value="1"/>
</dbReference>
<accession>A0A932I3M0</accession>
<evidence type="ECO:0000256" key="2">
    <source>
        <dbReference type="ARBA" id="ARBA00023052"/>
    </source>
</evidence>
<reference evidence="7" key="1">
    <citation type="submission" date="2020-07" db="EMBL/GenBank/DDBJ databases">
        <title>Huge and variable diversity of episymbiotic CPR bacteria and DPANN archaea in groundwater ecosystems.</title>
        <authorList>
            <person name="He C.Y."/>
            <person name="Keren R."/>
            <person name="Whittaker M."/>
            <person name="Farag I.F."/>
            <person name="Doudna J."/>
            <person name="Cate J.H.D."/>
            <person name="Banfield J.F."/>
        </authorList>
    </citation>
    <scope>NUCLEOTIDE SEQUENCE</scope>
    <source>
        <strain evidence="7">NC_groundwater_763_Ag_S-0.2um_68_21</strain>
    </source>
</reference>
<keyword evidence="2 3" id="KW-0786">Thiamine pyrophosphate</keyword>
<organism evidence="7 8">
    <name type="scientific">Tectimicrobiota bacterium</name>
    <dbReference type="NCBI Taxonomy" id="2528274"/>
    <lineage>
        <taxon>Bacteria</taxon>
        <taxon>Pseudomonadati</taxon>
        <taxon>Nitrospinota/Tectimicrobiota group</taxon>
        <taxon>Candidatus Tectimicrobiota</taxon>
    </lineage>
</organism>
<dbReference type="Gene3D" id="3.40.50.970">
    <property type="match status" value="2"/>
</dbReference>
<dbReference type="GO" id="GO:0009099">
    <property type="term" value="P:L-valine biosynthetic process"/>
    <property type="evidence" value="ECO:0007669"/>
    <property type="project" value="TreeGrafter"/>
</dbReference>
<dbReference type="SUPFAM" id="SSF52467">
    <property type="entry name" value="DHS-like NAD/FAD-binding domain"/>
    <property type="match status" value="1"/>
</dbReference>
<dbReference type="Pfam" id="PF02776">
    <property type="entry name" value="TPP_enzyme_N"/>
    <property type="match status" value="1"/>
</dbReference>
<evidence type="ECO:0000313" key="8">
    <source>
        <dbReference type="Proteomes" id="UP000782312"/>
    </source>
</evidence>
<comment type="caution">
    <text evidence="7">The sequence shown here is derived from an EMBL/GenBank/DDBJ whole genome shotgun (WGS) entry which is preliminary data.</text>
</comment>
<dbReference type="GO" id="GO:0030976">
    <property type="term" value="F:thiamine pyrophosphate binding"/>
    <property type="evidence" value="ECO:0007669"/>
    <property type="project" value="InterPro"/>
</dbReference>
<dbReference type="InterPro" id="IPR029035">
    <property type="entry name" value="DHS-like_NAD/FAD-binding_dom"/>
</dbReference>
<dbReference type="Pfam" id="PF02775">
    <property type="entry name" value="TPP_enzyme_C"/>
    <property type="match status" value="1"/>
</dbReference>
<dbReference type="PANTHER" id="PTHR18968:SF167">
    <property type="entry name" value="ACETOLACTATE SYNTHASE LARGE SUBUNIT ILVB2-RELATED"/>
    <property type="match status" value="1"/>
</dbReference>
<dbReference type="GO" id="GO:0050660">
    <property type="term" value="F:flavin adenine dinucleotide binding"/>
    <property type="evidence" value="ECO:0007669"/>
    <property type="project" value="TreeGrafter"/>
</dbReference>
<comment type="similarity">
    <text evidence="1 3">Belongs to the TPP enzyme family.</text>
</comment>
<dbReference type="InterPro" id="IPR029061">
    <property type="entry name" value="THDP-binding"/>
</dbReference>
<sequence length="562" mass="59912">MARTGSQVLLDALRANGAEYLFGIPGTLTLPLYDALIDQPGITPIITRHEQGAGFAADGYAKVSGKTGAVFTVPGPGGTNLATALQSAREDAVPVVAVTSALADKMRDRSAIHDVDMERALDHVVKKVLVPGSVAGIAPAVEAAYRWARAGRPGPVQVVMKSDLFSAEEERVLRAPEFPQPDPLPKADEKALDQAASMLRAAKRPVIYAGQGVVIAGCEREVQLLAARLGAPVVTSIKARGVLSERDPLSFGLYHFEGCEELLREADLCLALGTGFGQFATSYYKTPIPRNMIQVDVDPQRIGRNYPASLGVLGDVREALQGILKRLEDIGEAPLGEGHVRIRAGRRLYAERLAAFLAKPHAPPFHGLFVMKTVREAMPPDTIFLSDSSATQSWLMEQAFEIYRPKSILLSEAYQSMGYALGAAIGARLGAPERPVCAIIGDGSFTMVCGELATATALNLPITFLIFNDGKYGALRHSQTHVFGGRYIGTDLNNPDFPTLARAFGAKGHKVTSADSLRGALKASLQEGGVHVVDCPIAPDVLSTRWERAARTFSAAGRPGGS</sequence>
<feature type="domain" description="Thiamine pyrophosphate enzyme central" evidence="4">
    <location>
        <begin position="192"/>
        <end position="322"/>
    </location>
</feature>